<reference evidence="1" key="1">
    <citation type="submission" date="2024-04" db="UniProtKB">
        <authorList>
            <consortium name="EnsemblMetazoa"/>
        </authorList>
    </citation>
    <scope>IDENTIFICATION</scope>
    <source>
        <strain evidence="1">EBRO</strain>
    </source>
</reference>
<dbReference type="AlphaFoldDB" id="A0AAG5DK50"/>
<evidence type="ECO:0000313" key="1">
    <source>
        <dbReference type="EnsemblMetazoa" id="ENSAATROPP011662"/>
    </source>
</evidence>
<evidence type="ECO:0000313" key="2">
    <source>
        <dbReference type="Proteomes" id="UP000075880"/>
    </source>
</evidence>
<organism evidence="1 2">
    <name type="scientific">Anopheles atroparvus</name>
    <name type="common">European mosquito</name>
    <dbReference type="NCBI Taxonomy" id="41427"/>
    <lineage>
        <taxon>Eukaryota</taxon>
        <taxon>Metazoa</taxon>
        <taxon>Ecdysozoa</taxon>
        <taxon>Arthropoda</taxon>
        <taxon>Hexapoda</taxon>
        <taxon>Insecta</taxon>
        <taxon>Pterygota</taxon>
        <taxon>Neoptera</taxon>
        <taxon>Endopterygota</taxon>
        <taxon>Diptera</taxon>
        <taxon>Nematocera</taxon>
        <taxon>Culicoidea</taxon>
        <taxon>Culicidae</taxon>
        <taxon>Anophelinae</taxon>
        <taxon>Anopheles</taxon>
    </lineage>
</organism>
<sequence length="46" mass="5439">KSVSQNNTHTRHSNTQQFLFVLFKGWQHSRIIPKYTNIRLSILVSL</sequence>
<keyword evidence="2" id="KW-1185">Reference proteome</keyword>
<protein>
    <submittedName>
        <fullName evidence="1">Uncharacterized protein</fullName>
    </submittedName>
</protein>
<accession>A0AAG5DK50</accession>
<dbReference type="Proteomes" id="UP000075880">
    <property type="component" value="Unassembled WGS sequence"/>
</dbReference>
<name>A0AAG5DK50_ANOAO</name>
<dbReference type="EnsemblMetazoa" id="ENSAATROPT012849">
    <property type="protein sequence ID" value="ENSAATROPP011662"/>
    <property type="gene ID" value="ENSAATROPG010462"/>
</dbReference>
<proteinExistence type="predicted"/>